<keyword evidence="2" id="KW-0472">Membrane</keyword>
<dbReference type="AlphaFoldDB" id="A0A6A2X8Y2"/>
<feature type="transmembrane region" description="Helical" evidence="2">
    <location>
        <begin position="717"/>
        <end position="742"/>
    </location>
</feature>
<feature type="domain" description="ABC1 atypical kinase-like" evidence="3">
    <location>
        <begin position="274"/>
        <end position="381"/>
    </location>
</feature>
<sequence>MASSLPLLQLHFLFPTSATSKHRFYLSTRSSLSGVSLTGNSHLRNGVVLRSRVRALKGEGVSYEEREQEFIKEVNGRLKLNGNGSAGKYEYENGSVDGCTNGGVGVVETESNDSLVKYVNGNGNGAAAEVTVAEVVSVEEEGKGVASEEARKKRVEEIGKEDAWFKRSSKDQVEVSVAPGGRWSRFKTYSTIQRTLEIWGFVLTFIFKAWLNNQKFSYRGGMTEEKKVLKRKALAKWLKESILRLGPTFIKIGQQFSTRVDILSQEYVDQLSELQDQVPPFPSETAVSIIEEELGGPVGDIFDRFDYEPIAAASLGQVHRAKLKGQEVVIKVQRPGLKSLFDIDLKNLRVIAEYLQKIDPKSDGAKRDWVAIYDECASVLYQVLTMEYVPGIKINKIQALDQLGVDRKRLGRYAVESYLEQICLMHPGNIAVDDVNGGRLIFYDFGMMGSISSNIREGLLEAFYGVYEKDPDKVLHAMIQMGVLVPTGDMTAVRRTAQFFLNSFEERLAAQRREREMAATELGFKKPLTKEEKMEKKKERLAAIGEDLLAIAADQPFRFPATFTFVVRSFSVLDGIGKGLDPRFDITEIAKPYALELLRFREAGVEVALKDFRKRWDRQSRAFYNLFRQADRVEKLAETIQRLEQGDLKLRVRTLEAERAFQRVAAVQKTVGSAQHDPLPLLYLHYLGIMFQWGIWENFESDGICGNEVNELHDVHAFHAIVVMVLMAVAAGSLINLATILYLNSIRVPAVAAYIICAFFSFQVLIGIIKVKRFDQRERLITGTA</sequence>
<evidence type="ECO:0000313" key="5">
    <source>
        <dbReference type="Proteomes" id="UP000436088"/>
    </source>
</evidence>
<evidence type="ECO:0000256" key="2">
    <source>
        <dbReference type="SAM" id="Phobius"/>
    </source>
</evidence>
<feature type="transmembrane region" description="Helical" evidence="2">
    <location>
        <begin position="748"/>
        <end position="769"/>
    </location>
</feature>
<comment type="caution">
    <text evidence="4">The sequence shown here is derived from an EMBL/GenBank/DDBJ whole genome shotgun (WGS) entry which is preliminary data.</text>
</comment>
<comment type="similarity">
    <text evidence="1">Belongs to the protein kinase superfamily. ADCK protein kinase family.</text>
</comment>
<dbReference type="InterPro" id="IPR050154">
    <property type="entry name" value="UbiB_kinase"/>
</dbReference>
<dbReference type="InterPro" id="IPR011009">
    <property type="entry name" value="Kinase-like_dom_sf"/>
</dbReference>
<dbReference type="SUPFAM" id="SSF56112">
    <property type="entry name" value="Protein kinase-like (PK-like)"/>
    <property type="match status" value="1"/>
</dbReference>
<reference evidence="4" key="1">
    <citation type="submission" date="2019-09" db="EMBL/GenBank/DDBJ databases">
        <title>Draft genome information of white flower Hibiscus syriacus.</title>
        <authorList>
            <person name="Kim Y.-M."/>
        </authorList>
    </citation>
    <scope>NUCLEOTIDE SEQUENCE [LARGE SCALE GENOMIC DNA]</scope>
    <source>
        <strain evidence="4">YM2019G1</strain>
    </source>
</reference>
<dbReference type="CDD" id="cd05121">
    <property type="entry name" value="ABC1_ADCK3-like"/>
    <property type="match status" value="1"/>
</dbReference>
<dbReference type="PANTHER" id="PTHR10566:SF115">
    <property type="entry name" value="PROTEIN ACTIVITY OF BC1 COMPLEX KINASE 8, CHLOROPLASTIC"/>
    <property type="match status" value="1"/>
</dbReference>
<accession>A0A6A2X8Y2</accession>
<dbReference type="GO" id="GO:1901031">
    <property type="term" value="P:regulation of response to reactive oxygen species"/>
    <property type="evidence" value="ECO:0007669"/>
    <property type="project" value="TreeGrafter"/>
</dbReference>
<name>A0A6A2X8Y2_HIBSY</name>
<proteinExistence type="inferred from homology"/>
<keyword evidence="2" id="KW-0812">Transmembrane</keyword>
<evidence type="ECO:0000259" key="3">
    <source>
        <dbReference type="Pfam" id="PF03109"/>
    </source>
</evidence>
<dbReference type="GO" id="GO:0016020">
    <property type="term" value="C:membrane"/>
    <property type="evidence" value="ECO:0007669"/>
    <property type="project" value="GOC"/>
</dbReference>
<organism evidence="4 5">
    <name type="scientific">Hibiscus syriacus</name>
    <name type="common">Rose of Sharon</name>
    <dbReference type="NCBI Taxonomy" id="106335"/>
    <lineage>
        <taxon>Eukaryota</taxon>
        <taxon>Viridiplantae</taxon>
        <taxon>Streptophyta</taxon>
        <taxon>Embryophyta</taxon>
        <taxon>Tracheophyta</taxon>
        <taxon>Spermatophyta</taxon>
        <taxon>Magnoliopsida</taxon>
        <taxon>eudicotyledons</taxon>
        <taxon>Gunneridae</taxon>
        <taxon>Pentapetalae</taxon>
        <taxon>rosids</taxon>
        <taxon>malvids</taxon>
        <taxon>Malvales</taxon>
        <taxon>Malvaceae</taxon>
        <taxon>Malvoideae</taxon>
        <taxon>Hibiscus</taxon>
    </lineage>
</organism>
<dbReference type="Proteomes" id="UP000436088">
    <property type="component" value="Unassembled WGS sequence"/>
</dbReference>
<dbReference type="Pfam" id="PF03109">
    <property type="entry name" value="ABC1"/>
    <property type="match status" value="2"/>
</dbReference>
<gene>
    <name evidence="4" type="ORF">F3Y22_tig00112925pilonHSYRG00186</name>
</gene>
<protein>
    <submittedName>
        <fullName evidence="4">BES1/BZR1-like protein 2-like</fullName>
    </submittedName>
</protein>
<dbReference type="InterPro" id="IPR004147">
    <property type="entry name" value="ABC1_dom"/>
</dbReference>
<evidence type="ECO:0000256" key="1">
    <source>
        <dbReference type="ARBA" id="ARBA00009670"/>
    </source>
</evidence>
<dbReference type="PANTHER" id="PTHR10566">
    <property type="entry name" value="CHAPERONE-ACTIVITY OF BC1 COMPLEX CABC1 -RELATED"/>
    <property type="match status" value="1"/>
</dbReference>
<dbReference type="EMBL" id="VEPZ02001669">
    <property type="protein sequence ID" value="KAE8663675.1"/>
    <property type="molecule type" value="Genomic_DNA"/>
</dbReference>
<keyword evidence="5" id="KW-1185">Reference proteome</keyword>
<evidence type="ECO:0000313" key="4">
    <source>
        <dbReference type="EMBL" id="KAE8663675.1"/>
    </source>
</evidence>
<keyword evidence="2" id="KW-1133">Transmembrane helix</keyword>
<dbReference type="GO" id="GO:0046467">
    <property type="term" value="P:membrane lipid biosynthetic process"/>
    <property type="evidence" value="ECO:0007669"/>
    <property type="project" value="TreeGrafter"/>
</dbReference>
<feature type="domain" description="ABC1 atypical kinase-like" evidence="3">
    <location>
        <begin position="382"/>
        <end position="476"/>
    </location>
</feature>